<dbReference type="Proteomes" id="UP000682733">
    <property type="component" value="Unassembled WGS sequence"/>
</dbReference>
<evidence type="ECO:0000313" key="3">
    <source>
        <dbReference type="EMBL" id="CAF3937421.1"/>
    </source>
</evidence>
<feature type="compositionally biased region" description="Polar residues" evidence="1">
    <location>
        <begin position="52"/>
        <end position="61"/>
    </location>
</feature>
<dbReference type="AlphaFoldDB" id="A0A8S2ED87"/>
<organism evidence="2 4">
    <name type="scientific">Didymodactylos carnosus</name>
    <dbReference type="NCBI Taxonomy" id="1234261"/>
    <lineage>
        <taxon>Eukaryota</taxon>
        <taxon>Metazoa</taxon>
        <taxon>Spiralia</taxon>
        <taxon>Gnathifera</taxon>
        <taxon>Rotifera</taxon>
        <taxon>Eurotatoria</taxon>
        <taxon>Bdelloidea</taxon>
        <taxon>Philodinida</taxon>
        <taxon>Philodinidae</taxon>
        <taxon>Didymodactylos</taxon>
    </lineage>
</organism>
<dbReference type="EMBL" id="CAJNOK010011492">
    <property type="protein sequence ID" value="CAF1141492.1"/>
    <property type="molecule type" value="Genomic_DNA"/>
</dbReference>
<proteinExistence type="predicted"/>
<comment type="caution">
    <text evidence="2">The sequence shown here is derived from an EMBL/GenBank/DDBJ whole genome shotgun (WGS) entry which is preliminary data.</text>
</comment>
<evidence type="ECO:0000313" key="4">
    <source>
        <dbReference type="Proteomes" id="UP000677228"/>
    </source>
</evidence>
<protein>
    <submittedName>
        <fullName evidence="2">Uncharacterized protein</fullName>
    </submittedName>
</protein>
<accession>A0A8S2ED87</accession>
<evidence type="ECO:0000256" key="1">
    <source>
        <dbReference type="SAM" id="MobiDB-lite"/>
    </source>
</evidence>
<feature type="region of interest" description="Disordered" evidence="1">
    <location>
        <begin position="40"/>
        <end position="76"/>
    </location>
</feature>
<gene>
    <name evidence="2" type="ORF">OVA965_LOCUS21150</name>
    <name evidence="3" type="ORF">TMI583_LOCUS21731</name>
</gene>
<dbReference type="Proteomes" id="UP000677228">
    <property type="component" value="Unassembled WGS sequence"/>
</dbReference>
<dbReference type="InterPro" id="IPR009667">
    <property type="entry name" value="DUF1258"/>
</dbReference>
<reference evidence="2" key="1">
    <citation type="submission" date="2021-02" db="EMBL/GenBank/DDBJ databases">
        <authorList>
            <person name="Nowell W R."/>
        </authorList>
    </citation>
    <scope>NUCLEOTIDE SEQUENCE</scope>
</reference>
<dbReference type="Pfam" id="PF06869">
    <property type="entry name" value="DUF1258"/>
    <property type="match status" value="1"/>
</dbReference>
<name>A0A8S2ED87_9BILA</name>
<sequence>MDYSYLDNALEYARKQKNKKRVQQRKHKTLSRYGLSDIQLWAPDKPKDPPLSKQSTTTSLSDPEIVNNDDTNNHSSTIMDYNVQFKSKNNSTTTIDDESQGRDDNYSSDDELSYIEDQPEFISHGDDQEELPSEQLSAFGSNQTVDDDGETIAESPRLHDYTNIRTIDATETLLRWLRNSKVCKSRGNEILKLIKSWLPVPNNLPSKLEGLLSSSGVLNNFNKRTVCVLCETILPNSAIKCHNCPNSESKHVALIYDANYSSLLESVLQRLLPDINKYKQAIITNNGDGSVDIPFARTYKDLLRKYPAQNLLSFILHLDGIGLCKSTKLKMWLLSTSIIELPPRLRYRRHNMPLVSIWIGHKEPDMHLWLDNSFKMLSNLKKQQIRPNPSTSFDIKYFGVIGDCPALKLIVNFIGHVGYYCCFFCLIKGYHDPNCRKRQYLYEPPVVLRDPKLFASKSKEAEVTRKNIHGHLGRSILELILDVPLPHSILIDQHVTLLRHFRDVVKQISTDFLTPAIRKQLDY</sequence>
<dbReference type="EMBL" id="CAJOBA010026687">
    <property type="protein sequence ID" value="CAF3937421.1"/>
    <property type="molecule type" value="Genomic_DNA"/>
</dbReference>
<evidence type="ECO:0000313" key="2">
    <source>
        <dbReference type="EMBL" id="CAF1141492.1"/>
    </source>
</evidence>
<feature type="region of interest" description="Disordered" evidence="1">
    <location>
        <begin position="90"/>
        <end position="110"/>
    </location>
</feature>